<evidence type="ECO:0000256" key="1">
    <source>
        <dbReference type="SAM" id="Phobius"/>
    </source>
</evidence>
<keyword evidence="1" id="KW-1133">Transmembrane helix</keyword>
<dbReference type="EMBL" id="JBHSWB010000002">
    <property type="protein sequence ID" value="MFC6662925.1"/>
    <property type="molecule type" value="Genomic_DNA"/>
</dbReference>
<proteinExistence type="predicted"/>
<reference evidence="3" key="1">
    <citation type="journal article" date="2019" name="Int. J. Syst. Evol. Microbiol.">
        <title>The Global Catalogue of Microorganisms (GCM) 10K type strain sequencing project: providing services to taxonomists for standard genome sequencing and annotation.</title>
        <authorList>
            <consortium name="The Broad Institute Genomics Platform"/>
            <consortium name="The Broad Institute Genome Sequencing Center for Infectious Disease"/>
            <person name="Wu L."/>
            <person name="Ma J."/>
        </authorList>
    </citation>
    <scope>NUCLEOTIDE SEQUENCE [LARGE SCALE GENOMIC DNA]</scope>
    <source>
        <strain evidence="3">CCUG 63830</strain>
    </source>
</reference>
<accession>A0ABW1ZPQ4</accession>
<protein>
    <submittedName>
        <fullName evidence="2">Uncharacterized protein</fullName>
    </submittedName>
</protein>
<keyword evidence="1" id="KW-0812">Transmembrane</keyword>
<organism evidence="2 3">
    <name type="scientific">Deinococcus multiflagellatus</name>
    <dbReference type="NCBI Taxonomy" id="1656887"/>
    <lineage>
        <taxon>Bacteria</taxon>
        <taxon>Thermotogati</taxon>
        <taxon>Deinococcota</taxon>
        <taxon>Deinococci</taxon>
        <taxon>Deinococcales</taxon>
        <taxon>Deinococcaceae</taxon>
        <taxon>Deinococcus</taxon>
    </lineage>
</organism>
<evidence type="ECO:0000313" key="2">
    <source>
        <dbReference type="EMBL" id="MFC6662925.1"/>
    </source>
</evidence>
<keyword evidence="1" id="KW-0472">Membrane</keyword>
<sequence length="60" mass="6605">MTEWTFSPLQFVLVLLATALGSGLIGGAAVATYVAWRAEQDAREAVRQIRTREAWETHGT</sequence>
<gene>
    <name evidence="2" type="ORF">ACFP90_23055</name>
</gene>
<dbReference type="RefSeq" id="WP_224611792.1">
    <property type="nucleotide sequence ID" value="NZ_JAIQXV010000020.1"/>
</dbReference>
<comment type="caution">
    <text evidence="2">The sequence shown here is derived from an EMBL/GenBank/DDBJ whole genome shotgun (WGS) entry which is preliminary data.</text>
</comment>
<keyword evidence="3" id="KW-1185">Reference proteome</keyword>
<evidence type="ECO:0000313" key="3">
    <source>
        <dbReference type="Proteomes" id="UP001596317"/>
    </source>
</evidence>
<dbReference type="Proteomes" id="UP001596317">
    <property type="component" value="Unassembled WGS sequence"/>
</dbReference>
<feature type="transmembrane region" description="Helical" evidence="1">
    <location>
        <begin position="12"/>
        <end position="36"/>
    </location>
</feature>
<name>A0ABW1ZPQ4_9DEIO</name>